<accession>A0A0B6Y6U1</accession>
<organism evidence="1">
    <name type="scientific">Arion vulgaris</name>
    <dbReference type="NCBI Taxonomy" id="1028688"/>
    <lineage>
        <taxon>Eukaryota</taxon>
        <taxon>Metazoa</taxon>
        <taxon>Spiralia</taxon>
        <taxon>Lophotrochozoa</taxon>
        <taxon>Mollusca</taxon>
        <taxon>Gastropoda</taxon>
        <taxon>Heterobranchia</taxon>
        <taxon>Euthyneura</taxon>
        <taxon>Panpulmonata</taxon>
        <taxon>Eupulmonata</taxon>
        <taxon>Stylommatophora</taxon>
        <taxon>Helicina</taxon>
        <taxon>Arionoidea</taxon>
        <taxon>Arionidae</taxon>
        <taxon>Arion</taxon>
    </lineage>
</organism>
<gene>
    <name evidence="1" type="primary">ORF12842</name>
</gene>
<protein>
    <submittedName>
        <fullName evidence="1">Uncharacterized protein</fullName>
    </submittedName>
</protein>
<proteinExistence type="predicted"/>
<dbReference type="AlphaFoldDB" id="A0A0B6Y6U1"/>
<name>A0A0B6Y6U1_9EUPU</name>
<evidence type="ECO:0000313" key="1">
    <source>
        <dbReference type="EMBL" id="CEK51215.1"/>
    </source>
</evidence>
<reference evidence="1" key="1">
    <citation type="submission" date="2014-12" db="EMBL/GenBank/DDBJ databases">
        <title>Insight into the proteome of Arion vulgaris.</title>
        <authorList>
            <person name="Aradska J."/>
            <person name="Bulat T."/>
            <person name="Smidak R."/>
            <person name="Sarate P."/>
            <person name="Gangsoo J."/>
            <person name="Sialana F."/>
            <person name="Bilban M."/>
            <person name="Lubec G."/>
        </authorList>
    </citation>
    <scope>NUCLEOTIDE SEQUENCE</scope>
    <source>
        <tissue evidence="1">Skin</tissue>
    </source>
</reference>
<dbReference type="EMBL" id="HACG01004350">
    <property type="protein sequence ID" value="CEK51215.1"/>
    <property type="molecule type" value="Transcribed_RNA"/>
</dbReference>
<sequence length="53" mass="6039">MMLYVTDSNSEYGPTDLSITEDINVNFTENNLFIDMASMNIVTLMLQVQTRCT</sequence>